<evidence type="ECO:0000313" key="1">
    <source>
        <dbReference type="EMBL" id="GES07541.1"/>
    </source>
</evidence>
<protein>
    <submittedName>
        <fullName evidence="1">Transcriptional regulator</fullName>
    </submittedName>
</protein>
<dbReference type="GO" id="GO:0003677">
    <property type="term" value="F:DNA binding"/>
    <property type="evidence" value="ECO:0007669"/>
    <property type="project" value="InterPro"/>
</dbReference>
<dbReference type="OrthoDB" id="8438314at2"/>
<dbReference type="AlphaFoldDB" id="A0A5M3WK21"/>
<name>A0A5M3WK21_9ACTN</name>
<comment type="caution">
    <text evidence="1">The sequence shown here is derived from an EMBL/GenBank/DDBJ whole genome shotgun (WGS) entry which is preliminary data.</text>
</comment>
<dbReference type="InterPro" id="IPR001387">
    <property type="entry name" value="Cro/C1-type_HTH"/>
</dbReference>
<dbReference type="CDD" id="cd00093">
    <property type="entry name" value="HTH_XRE"/>
    <property type="match status" value="1"/>
</dbReference>
<dbReference type="Gene3D" id="1.10.260.40">
    <property type="entry name" value="lambda repressor-like DNA-binding domains"/>
    <property type="match status" value="1"/>
</dbReference>
<organism evidence="1 2">
    <name type="scientific">Acrocarpospora macrocephala</name>
    <dbReference type="NCBI Taxonomy" id="150177"/>
    <lineage>
        <taxon>Bacteria</taxon>
        <taxon>Bacillati</taxon>
        <taxon>Actinomycetota</taxon>
        <taxon>Actinomycetes</taxon>
        <taxon>Streptosporangiales</taxon>
        <taxon>Streptosporangiaceae</taxon>
        <taxon>Acrocarpospora</taxon>
    </lineage>
</organism>
<gene>
    <name evidence="1" type="ORF">Amac_011360</name>
</gene>
<dbReference type="Proteomes" id="UP000331127">
    <property type="component" value="Unassembled WGS sequence"/>
</dbReference>
<dbReference type="RefSeq" id="WP_155353240.1">
    <property type="nucleotide sequence ID" value="NZ_BAAAHL010000012.1"/>
</dbReference>
<proteinExistence type="predicted"/>
<accession>A0A5M3WK21</accession>
<sequence length="241" mass="26905">MSDNLRYALIKARLRPVDVASALAVDPKTVDRWLKGRIPYPRHRWAIADLLQIDESEIWPETVPRRQHVSNEILAVYPHRWAVPHATWQALFEGATEEIGILAYSSLFLAEDAGLLRTIADRACNGVRVRVLLGDPDSQEVATRGADERIGGSTISAKIRNAVTLFQPLRGLPGAEFRFHRTVLYNSIYRADDELLINAHVYGTPAADAPVVHLRANGDQGSFPVYLTSFERTWETADPGT</sequence>
<reference evidence="1 2" key="1">
    <citation type="submission" date="2019-10" db="EMBL/GenBank/DDBJ databases">
        <title>Whole genome shotgun sequence of Acrocarpospora macrocephala NBRC 16266.</title>
        <authorList>
            <person name="Ichikawa N."/>
            <person name="Kimura A."/>
            <person name="Kitahashi Y."/>
            <person name="Komaki H."/>
            <person name="Oguchi A."/>
        </authorList>
    </citation>
    <scope>NUCLEOTIDE SEQUENCE [LARGE SCALE GENOMIC DNA]</scope>
    <source>
        <strain evidence="1 2">NBRC 16266</strain>
    </source>
</reference>
<dbReference type="InterPro" id="IPR010982">
    <property type="entry name" value="Lambda_DNA-bd_dom_sf"/>
</dbReference>
<dbReference type="EMBL" id="BLAE01000006">
    <property type="protein sequence ID" value="GES07541.1"/>
    <property type="molecule type" value="Genomic_DNA"/>
</dbReference>
<keyword evidence="2" id="KW-1185">Reference proteome</keyword>
<evidence type="ECO:0000313" key="2">
    <source>
        <dbReference type="Proteomes" id="UP000331127"/>
    </source>
</evidence>